<name>A0A660L225_9ACTN</name>
<proteinExistence type="predicted"/>
<feature type="domain" description="Putative restriction endonuclease" evidence="1">
    <location>
        <begin position="29"/>
        <end position="94"/>
    </location>
</feature>
<comment type="caution">
    <text evidence="2">The sequence shown here is derived from an EMBL/GenBank/DDBJ whole genome shotgun (WGS) entry which is preliminary data.</text>
</comment>
<dbReference type="PANTHER" id="PTHR35400:SF3">
    <property type="entry name" value="SLL1072 PROTEIN"/>
    <property type="match status" value="1"/>
</dbReference>
<keyword evidence="2" id="KW-0378">Hydrolase</keyword>
<dbReference type="GO" id="GO:0004519">
    <property type="term" value="F:endonuclease activity"/>
    <property type="evidence" value="ECO:0007669"/>
    <property type="project" value="UniProtKB-KW"/>
</dbReference>
<evidence type="ECO:0000313" key="3">
    <source>
        <dbReference type="Proteomes" id="UP000278962"/>
    </source>
</evidence>
<sequence length="113" mass="12211">MADVAVDPVDIHRLTADEYHLERDGDRPYHAATAALVVEVAVSSQTRDLKIKPRLYAAAGAPVYWVIDLDGGRAVQHSEPSGDTYGRVEIVNELTAPHLGVRIAVADVLANAR</sequence>
<dbReference type="RefSeq" id="WP_121255854.1">
    <property type="nucleotide sequence ID" value="NZ_RBIL01000002.1"/>
</dbReference>
<dbReference type="Gene3D" id="3.90.1570.10">
    <property type="entry name" value="tt1808, chain A"/>
    <property type="match status" value="1"/>
</dbReference>
<organism evidence="2 3">
    <name type="scientific">Solirubrobacter pauli</name>
    <dbReference type="NCBI Taxonomy" id="166793"/>
    <lineage>
        <taxon>Bacteria</taxon>
        <taxon>Bacillati</taxon>
        <taxon>Actinomycetota</taxon>
        <taxon>Thermoleophilia</taxon>
        <taxon>Solirubrobacterales</taxon>
        <taxon>Solirubrobacteraceae</taxon>
        <taxon>Solirubrobacter</taxon>
    </lineage>
</organism>
<keyword evidence="3" id="KW-1185">Reference proteome</keyword>
<dbReference type="PANTHER" id="PTHR35400">
    <property type="entry name" value="SLR1083 PROTEIN"/>
    <property type="match status" value="1"/>
</dbReference>
<dbReference type="AlphaFoldDB" id="A0A660L225"/>
<dbReference type="Proteomes" id="UP000278962">
    <property type="component" value="Unassembled WGS sequence"/>
</dbReference>
<dbReference type="OrthoDB" id="5524117at2"/>
<dbReference type="CDD" id="cd06260">
    <property type="entry name" value="DUF820-like"/>
    <property type="match status" value="1"/>
</dbReference>
<dbReference type="InterPro" id="IPR008538">
    <property type="entry name" value="Uma2"/>
</dbReference>
<dbReference type="EMBL" id="RBIL01000002">
    <property type="protein sequence ID" value="RKQ87365.1"/>
    <property type="molecule type" value="Genomic_DNA"/>
</dbReference>
<accession>A0A660L225</accession>
<dbReference type="InterPro" id="IPR012296">
    <property type="entry name" value="Nuclease_put_TT1808"/>
</dbReference>
<gene>
    <name evidence="2" type="ORF">C8N24_5386</name>
</gene>
<evidence type="ECO:0000313" key="2">
    <source>
        <dbReference type="EMBL" id="RKQ87365.1"/>
    </source>
</evidence>
<dbReference type="SUPFAM" id="SSF52980">
    <property type="entry name" value="Restriction endonuclease-like"/>
    <property type="match status" value="1"/>
</dbReference>
<evidence type="ECO:0000259" key="1">
    <source>
        <dbReference type="Pfam" id="PF05685"/>
    </source>
</evidence>
<dbReference type="InterPro" id="IPR011335">
    <property type="entry name" value="Restrct_endonuc-II-like"/>
</dbReference>
<keyword evidence="2" id="KW-0255">Endonuclease</keyword>
<keyword evidence="2" id="KW-0540">Nuclease</keyword>
<protein>
    <submittedName>
        <fullName evidence="2">Putative restriction endonuclease</fullName>
    </submittedName>
</protein>
<reference evidence="2 3" key="1">
    <citation type="submission" date="2018-10" db="EMBL/GenBank/DDBJ databases">
        <title>Genomic Encyclopedia of Archaeal and Bacterial Type Strains, Phase II (KMG-II): from individual species to whole genera.</title>
        <authorList>
            <person name="Goeker M."/>
        </authorList>
    </citation>
    <scope>NUCLEOTIDE SEQUENCE [LARGE SCALE GENOMIC DNA]</scope>
    <source>
        <strain evidence="2 3">DSM 14954</strain>
    </source>
</reference>
<dbReference type="Pfam" id="PF05685">
    <property type="entry name" value="Uma2"/>
    <property type="match status" value="1"/>
</dbReference>